<keyword evidence="7 8" id="KW-0472">Membrane</keyword>
<dbReference type="PROSITE" id="PS50928">
    <property type="entry name" value="ABC_TM1"/>
    <property type="match status" value="1"/>
</dbReference>
<dbReference type="CDD" id="cd06261">
    <property type="entry name" value="TM_PBP2"/>
    <property type="match status" value="1"/>
</dbReference>
<dbReference type="EMBL" id="CADCUC010000222">
    <property type="protein sequence ID" value="CAA9324057.1"/>
    <property type="molecule type" value="Genomic_DNA"/>
</dbReference>
<reference evidence="10" key="1">
    <citation type="submission" date="2020-02" db="EMBL/GenBank/DDBJ databases">
        <authorList>
            <person name="Meier V. D."/>
        </authorList>
    </citation>
    <scope>NUCLEOTIDE SEQUENCE</scope>
    <source>
        <strain evidence="10">AVDCRST_MAG90</strain>
    </source>
</reference>
<evidence type="ECO:0000256" key="4">
    <source>
        <dbReference type="ARBA" id="ARBA00022519"/>
    </source>
</evidence>
<comment type="subcellular location">
    <subcellularLocation>
        <location evidence="1">Cell inner membrane</location>
        <topology evidence="1">Multi-pass membrane protein</topology>
    </subcellularLocation>
    <subcellularLocation>
        <location evidence="8">Cell membrane</location>
        <topology evidence="8">Multi-pass membrane protein</topology>
    </subcellularLocation>
</comment>
<dbReference type="InterPro" id="IPR035906">
    <property type="entry name" value="MetI-like_sf"/>
</dbReference>
<feature type="domain" description="ABC transmembrane type-1" evidence="9">
    <location>
        <begin position="64"/>
        <end position="252"/>
    </location>
</feature>
<keyword evidence="5 8" id="KW-0812">Transmembrane</keyword>
<evidence type="ECO:0000256" key="8">
    <source>
        <dbReference type="RuleBase" id="RU363032"/>
    </source>
</evidence>
<evidence type="ECO:0000256" key="7">
    <source>
        <dbReference type="ARBA" id="ARBA00023136"/>
    </source>
</evidence>
<feature type="transmembrane region" description="Helical" evidence="8">
    <location>
        <begin position="68"/>
        <end position="90"/>
    </location>
</feature>
<protein>
    <submittedName>
        <fullName evidence="10">ABC transporter, permease protein 2 (Cluster 1, maltose/g3p/polyamine/iron)</fullName>
    </submittedName>
</protein>
<dbReference type="Pfam" id="PF00528">
    <property type="entry name" value="BPD_transp_1"/>
    <property type="match status" value="1"/>
</dbReference>
<evidence type="ECO:0000259" key="9">
    <source>
        <dbReference type="PROSITE" id="PS50928"/>
    </source>
</evidence>
<dbReference type="InterPro" id="IPR000515">
    <property type="entry name" value="MetI-like"/>
</dbReference>
<feature type="transmembrane region" description="Helical" evidence="8">
    <location>
        <begin position="102"/>
        <end position="123"/>
    </location>
</feature>
<name>A0A6J4L709_9HYPH</name>
<evidence type="ECO:0000256" key="6">
    <source>
        <dbReference type="ARBA" id="ARBA00022989"/>
    </source>
</evidence>
<proteinExistence type="inferred from homology"/>
<dbReference type="Gene3D" id="1.10.3720.10">
    <property type="entry name" value="MetI-like"/>
    <property type="match status" value="1"/>
</dbReference>
<dbReference type="GO" id="GO:0055085">
    <property type="term" value="P:transmembrane transport"/>
    <property type="evidence" value="ECO:0007669"/>
    <property type="project" value="InterPro"/>
</dbReference>
<feature type="transmembrane region" description="Helical" evidence="8">
    <location>
        <begin position="188"/>
        <end position="212"/>
    </location>
</feature>
<comment type="similarity">
    <text evidence="8">Belongs to the binding-protein-dependent transport system permease family.</text>
</comment>
<feature type="transmembrane region" description="Helical" evidence="8">
    <location>
        <begin position="129"/>
        <end position="148"/>
    </location>
</feature>
<evidence type="ECO:0000313" key="10">
    <source>
        <dbReference type="EMBL" id="CAA9324057.1"/>
    </source>
</evidence>
<dbReference type="PANTHER" id="PTHR43357">
    <property type="entry name" value="INNER MEMBRANE ABC TRANSPORTER PERMEASE PROTEIN YDCV"/>
    <property type="match status" value="1"/>
</dbReference>
<feature type="transmembrane region" description="Helical" evidence="8">
    <location>
        <begin position="12"/>
        <end position="33"/>
    </location>
</feature>
<dbReference type="PANTHER" id="PTHR43357:SF4">
    <property type="entry name" value="INNER MEMBRANE ABC TRANSPORTER PERMEASE PROTEIN YDCV"/>
    <property type="match status" value="1"/>
</dbReference>
<dbReference type="AlphaFoldDB" id="A0A6J4L709"/>
<evidence type="ECO:0000256" key="1">
    <source>
        <dbReference type="ARBA" id="ARBA00004429"/>
    </source>
</evidence>
<sequence length="264" mass="28205">MDQRPVSLILKLLALAMFVFLLAPLIVVVPISFSGDNYMMFPPSSWSVKWYAAAFSNSKMASAFWTSLQLACVVTALSLLIGLPAAYALVRLKPRGADALATLFTAPLLLPTIVLGLAILIVFSRYGLLASFSGLVVAHLVVTLPYAIRVLSTALSTLPVAIEEAAATLGAPPLTVFRRVTLPLMRSGLIGAAALCFLVSFDEVVLSLFMTGPRISTLPVAMYHHVEQQADPLVASLSVLLVILTLLVVILVDRTAGLARTFVK</sequence>
<gene>
    <name evidence="10" type="ORF">AVDCRST_MAG90-1218</name>
</gene>
<evidence type="ECO:0000256" key="5">
    <source>
        <dbReference type="ARBA" id="ARBA00022692"/>
    </source>
</evidence>
<evidence type="ECO:0000256" key="3">
    <source>
        <dbReference type="ARBA" id="ARBA00022475"/>
    </source>
</evidence>
<organism evidence="10">
    <name type="scientific">uncultured Microvirga sp</name>
    <dbReference type="NCBI Taxonomy" id="412392"/>
    <lineage>
        <taxon>Bacteria</taxon>
        <taxon>Pseudomonadati</taxon>
        <taxon>Pseudomonadota</taxon>
        <taxon>Alphaproteobacteria</taxon>
        <taxon>Hyphomicrobiales</taxon>
        <taxon>Methylobacteriaceae</taxon>
        <taxon>Microvirga</taxon>
        <taxon>environmental samples</taxon>
    </lineage>
</organism>
<feature type="transmembrane region" description="Helical" evidence="8">
    <location>
        <begin position="232"/>
        <end position="252"/>
    </location>
</feature>
<evidence type="ECO:0000256" key="2">
    <source>
        <dbReference type="ARBA" id="ARBA00022448"/>
    </source>
</evidence>
<dbReference type="GO" id="GO:0005886">
    <property type="term" value="C:plasma membrane"/>
    <property type="evidence" value="ECO:0007669"/>
    <property type="project" value="UniProtKB-SubCell"/>
</dbReference>
<keyword evidence="2 8" id="KW-0813">Transport</keyword>
<dbReference type="SUPFAM" id="SSF161098">
    <property type="entry name" value="MetI-like"/>
    <property type="match status" value="1"/>
</dbReference>
<keyword evidence="6 8" id="KW-1133">Transmembrane helix</keyword>
<keyword evidence="4" id="KW-0997">Cell inner membrane</keyword>
<keyword evidence="3" id="KW-1003">Cell membrane</keyword>
<accession>A0A6J4L709</accession>